<feature type="transmembrane region" description="Helical" evidence="9">
    <location>
        <begin position="147"/>
        <end position="168"/>
    </location>
</feature>
<evidence type="ECO:0000313" key="10">
    <source>
        <dbReference type="EMBL" id="KAI1726455.1"/>
    </source>
</evidence>
<organism evidence="10 11">
    <name type="scientific">Ditylenchus destructor</name>
    <dbReference type="NCBI Taxonomy" id="166010"/>
    <lineage>
        <taxon>Eukaryota</taxon>
        <taxon>Metazoa</taxon>
        <taxon>Ecdysozoa</taxon>
        <taxon>Nematoda</taxon>
        <taxon>Chromadorea</taxon>
        <taxon>Rhabditida</taxon>
        <taxon>Tylenchina</taxon>
        <taxon>Tylenchomorpha</taxon>
        <taxon>Sphaerularioidea</taxon>
        <taxon>Anguinidae</taxon>
        <taxon>Anguininae</taxon>
        <taxon>Ditylenchus</taxon>
    </lineage>
</organism>
<dbReference type="PIRSF" id="PIRSF005799">
    <property type="entry name" value="UDP-gal_transpt"/>
    <property type="match status" value="1"/>
</dbReference>
<evidence type="ECO:0000256" key="9">
    <source>
        <dbReference type="SAM" id="Phobius"/>
    </source>
</evidence>
<evidence type="ECO:0000256" key="7">
    <source>
        <dbReference type="ARBA" id="ARBA00023034"/>
    </source>
</evidence>
<comment type="caution">
    <text evidence="10">The sequence shown here is derived from an EMBL/GenBank/DDBJ whole genome shotgun (WGS) entry which is preliminary data.</text>
</comment>
<proteinExistence type="inferred from homology"/>
<dbReference type="Proteomes" id="UP001201812">
    <property type="component" value="Unassembled WGS sequence"/>
</dbReference>
<feature type="transmembrane region" description="Helical" evidence="9">
    <location>
        <begin position="41"/>
        <end position="63"/>
    </location>
</feature>
<protein>
    <submittedName>
        <fullName evidence="10">Nucleotide-sugar transporter domain-containing protein</fullName>
    </submittedName>
</protein>
<dbReference type="NCBIfam" id="TIGR00803">
    <property type="entry name" value="nst"/>
    <property type="match status" value="2"/>
</dbReference>
<feature type="transmembrane region" description="Helical" evidence="9">
    <location>
        <begin position="308"/>
        <end position="327"/>
    </location>
</feature>
<keyword evidence="11" id="KW-1185">Reference proteome</keyword>
<feature type="transmembrane region" description="Helical" evidence="9">
    <location>
        <begin position="236"/>
        <end position="256"/>
    </location>
</feature>
<comment type="similarity">
    <text evidence="2">Belongs to the nucleotide-sugar transporter family. SLC35A subfamily.</text>
</comment>
<keyword evidence="4" id="KW-0762">Sugar transport</keyword>
<dbReference type="Gene3D" id="1.10.3730.20">
    <property type="match status" value="1"/>
</dbReference>
<reference evidence="10" key="1">
    <citation type="submission" date="2022-01" db="EMBL/GenBank/DDBJ databases">
        <title>Genome Sequence Resource for Two Populations of Ditylenchus destructor, the Migratory Endoparasitic Phytonematode.</title>
        <authorList>
            <person name="Zhang H."/>
            <person name="Lin R."/>
            <person name="Xie B."/>
        </authorList>
    </citation>
    <scope>NUCLEOTIDE SEQUENCE</scope>
    <source>
        <strain evidence="10">BazhouSP</strain>
    </source>
</reference>
<evidence type="ECO:0000313" key="11">
    <source>
        <dbReference type="Proteomes" id="UP001201812"/>
    </source>
</evidence>
<dbReference type="GO" id="GO:0015165">
    <property type="term" value="F:pyrimidine nucleotide-sugar transmembrane transporter activity"/>
    <property type="evidence" value="ECO:0007669"/>
    <property type="project" value="InterPro"/>
</dbReference>
<dbReference type="Pfam" id="PF04142">
    <property type="entry name" value="Nuc_sug_transp"/>
    <property type="match status" value="1"/>
</dbReference>
<dbReference type="PANTHER" id="PTHR10231">
    <property type="entry name" value="NUCLEOTIDE-SUGAR TRANSMEMBRANE TRANSPORTER"/>
    <property type="match status" value="1"/>
</dbReference>
<evidence type="ECO:0000256" key="4">
    <source>
        <dbReference type="ARBA" id="ARBA00022597"/>
    </source>
</evidence>
<dbReference type="InterPro" id="IPR037185">
    <property type="entry name" value="EmrE-like"/>
</dbReference>
<dbReference type="AlphaFoldDB" id="A0AAD4NE43"/>
<keyword evidence="3" id="KW-0813">Transport</keyword>
<keyword evidence="8 9" id="KW-0472">Membrane</keyword>
<dbReference type="FunFam" id="1.10.3730.20:FF:000037">
    <property type="entry name" value="Nucleotide Sugar TransPorter family"/>
    <property type="match status" value="1"/>
</dbReference>
<evidence type="ECO:0000256" key="5">
    <source>
        <dbReference type="ARBA" id="ARBA00022692"/>
    </source>
</evidence>
<evidence type="ECO:0000256" key="2">
    <source>
        <dbReference type="ARBA" id="ARBA00009976"/>
    </source>
</evidence>
<accession>A0AAD4NE43</accession>
<dbReference type="EMBL" id="JAKKPZ010000002">
    <property type="protein sequence ID" value="KAI1726455.1"/>
    <property type="molecule type" value="Genomic_DNA"/>
</dbReference>
<evidence type="ECO:0000256" key="3">
    <source>
        <dbReference type="ARBA" id="ARBA00022448"/>
    </source>
</evidence>
<evidence type="ECO:0000256" key="6">
    <source>
        <dbReference type="ARBA" id="ARBA00022989"/>
    </source>
</evidence>
<keyword evidence="5 9" id="KW-0812">Transmembrane</keyword>
<evidence type="ECO:0000256" key="1">
    <source>
        <dbReference type="ARBA" id="ARBA00004653"/>
    </source>
</evidence>
<comment type="subcellular location">
    <subcellularLocation>
        <location evidence="1">Golgi apparatus membrane</location>
        <topology evidence="1">Multi-pass membrane protein</topology>
    </subcellularLocation>
</comment>
<keyword evidence="7" id="KW-0333">Golgi apparatus</keyword>
<dbReference type="GO" id="GO:0000139">
    <property type="term" value="C:Golgi membrane"/>
    <property type="evidence" value="ECO:0007669"/>
    <property type="project" value="UniProtKB-SubCell"/>
</dbReference>
<dbReference type="InterPro" id="IPR007271">
    <property type="entry name" value="Nuc_sug_transpt"/>
</dbReference>
<feature type="transmembrane region" description="Helical" evidence="9">
    <location>
        <begin position="75"/>
        <end position="98"/>
    </location>
</feature>
<feature type="transmembrane region" description="Helical" evidence="9">
    <location>
        <begin position="175"/>
        <end position="192"/>
    </location>
</feature>
<feature type="transmembrane region" description="Helical" evidence="9">
    <location>
        <begin position="268"/>
        <end position="288"/>
    </location>
</feature>
<feature type="transmembrane region" description="Helical" evidence="9">
    <location>
        <begin position="334"/>
        <end position="352"/>
    </location>
</feature>
<gene>
    <name evidence="10" type="ORF">DdX_03175</name>
</gene>
<keyword evidence="6 9" id="KW-1133">Transmembrane helix</keyword>
<feature type="transmembrane region" description="Helical" evidence="9">
    <location>
        <begin position="358"/>
        <end position="377"/>
    </location>
</feature>
<dbReference type="SUPFAM" id="SSF103481">
    <property type="entry name" value="Multidrug resistance efflux transporter EmrE"/>
    <property type="match status" value="1"/>
</dbReference>
<evidence type="ECO:0000256" key="8">
    <source>
        <dbReference type="ARBA" id="ARBA00023136"/>
    </source>
</evidence>
<sequence length="408" mass="44843">MADGKKESGGVPITETRVKVIDDEEVENTKETGSTEQKSDFLIWLKYVSLVVLVLQNAGQVLLMRYATTRPQPQFIKTVAVLFNEVVKLIAALILFTIEEKSVKKTLIGLRQHFIYDICDTLKVGVPAFIYTIQNFLLYVAIEHLDAGTYMVTYQLKILTTALFTVIMLRRRLSVPQWVSLVILVAGVAIVQKSANERSKQLIANITQEVVASIATTPAPTMLSTTESSVRYQNPILGFVAVISACFLSGFAGIYFEKILKGSNVSLWLRNIQLASLSIPIGIVVIAIKDRHEVMNHGVMKGFDGVVWSVVLLQALGGLVVAVVIKYADNILKAFATSISIVVSCVASIFLFALYPQLLFVLGAALVIGAVVIYGIFPYKAKKPTLDSDEAVEPPAKEFEVEKLLDNK</sequence>
<name>A0AAD4NE43_9BILA</name>